<dbReference type="Proteomes" id="UP000183107">
    <property type="component" value="Unassembled WGS sequence"/>
</dbReference>
<dbReference type="Pfam" id="PF14065">
    <property type="entry name" value="Pvc16_N"/>
    <property type="match status" value="1"/>
</dbReference>
<gene>
    <name evidence="2" type="ORF">SAMN05216386_0531</name>
</gene>
<reference evidence="3" key="1">
    <citation type="submission" date="2016-10" db="EMBL/GenBank/DDBJ databases">
        <authorList>
            <person name="Varghese N."/>
        </authorList>
    </citation>
    <scope>NUCLEOTIDE SEQUENCE [LARGE SCALE GENOMIC DNA]</scope>
    <source>
        <strain evidence="3">Nsp8</strain>
    </source>
</reference>
<accession>A0A1I4Y5S8</accession>
<protein>
    <recommendedName>
        <fullName evidence="1">Pvc16 N-terminal domain-containing protein</fullName>
    </recommendedName>
</protein>
<organism evidence="2 3">
    <name type="scientific">Nitrosospira briensis</name>
    <dbReference type="NCBI Taxonomy" id="35799"/>
    <lineage>
        <taxon>Bacteria</taxon>
        <taxon>Pseudomonadati</taxon>
        <taxon>Pseudomonadota</taxon>
        <taxon>Betaproteobacteria</taxon>
        <taxon>Nitrosomonadales</taxon>
        <taxon>Nitrosomonadaceae</taxon>
        <taxon>Nitrosospira</taxon>
    </lineage>
</organism>
<dbReference type="InterPro" id="IPR025351">
    <property type="entry name" value="Pvc16_N"/>
</dbReference>
<dbReference type="AlphaFoldDB" id="A0A1I4Y5S8"/>
<evidence type="ECO:0000259" key="1">
    <source>
        <dbReference type="Pfam" id="PF14065"/>
    </source>
</evidence>
<dbReference type="RefSeq" id="WP_074794267.1">
    <property type="nucleotide sequence ID" value="NZ_FOVJ01000001.1"/>
</dbReference>
<dbReference type="EMBL" id="FOVJ01000001">
    <property type="protein sequence ID" value="SFN33401.1"/>
    <property type="molecule type" value="Genomic_DNA"/>
</dbReference>
<proteinExistence type="predicted"/>
<keyword evidence="3" id="KW-1185">Reference proteome</keyword>
<dbReference type="OrthoDB" id="527247at2"/>
<name>A0A1I4Y5S8_9PROT</name>
<evidence type="ECO:0000313" key="3">
    <source>
        <dbReference type="Proteomes" id="UP000183107"/>
    </source>
</evidence>
<feature type="domain" description="Pvc16 N-terminal" evidence="1">
    <location>
        <begin position="9"/>
        <end position="192"/>
    </location>
</feature>
<sequence length="415" mass="45221">MSNAFAIAAVTSTMRFLLENAIQADSALSGTLVTTKPPDKARGTNTGGQLNLFLYQPQPNAAFRNSEIPHRATPGETGVPPLALNLFYLATAYGEEQRTDEEVMSHHLLGMAMRVLHDHPLLGSDEIRNALPDNDLYQQIERVRITLQPMTVDELSKLWSAFQTPYRLSAFYQVAVVLIASTRQLRAPLPVLTRGRDDRGVISQPSLIPPYPAIDQLTLPTKQNAIRLGETVIINGHNLDGVAVQVRLNRSPRNEQLTEPKFLAPEPGATSTEIKVVFPDQAAEWLAGVYLLAVAVRKPDETEDRITNELPLLLAPRITAIVPNPAARDGASDVALTITCSPQIGPEQRISLLLGGREIRAGARAAPTGDLSFSIPSPTPGDYFLRLRVDGVDSLLIDKSTTVPVFDPSQKVTIT</sequence>
<evidence type="ECO:0000313" key="2">
    <source>
        <dbReference type="EMBL" id="SFN33401.1"/>
    </source>
</evidence>